<name>A0A1D8GER3_9FIRM</name>
<proteinExistence type="inferred from homology"/>
<dbReference type="PANTHER" id="PTHR30419">
    <property type="entry name" value="HTH-TYPE TRANSCRIPTIONAL REGULATOR YBHD"/>
    <property type="match status" value="1"/>
</dbReference>
<dbReference type="SUPFAM" id="SSF53850">
    <property type="entry name" value="Periplasmic binding protein-like II"/>
    <property type="match status" value="1"/>
</dbReference>
<dbReference type="PROSITE" id="PS50931">
    <property type="entry name" value="HTH_LYSR"/>
    <property type="match status" value="1"/>
</dbReference>
<evidence type="ECO:0000256" key="2">
    <source>
        <dbReference type="ARBA" id="ARBA00023015"/>
    </source>
</evidence>
<dbReference type="InterPro" id="IPR036390">
    <property type="entry name" value="WH_DNA-bd_sf"/>
</dbReference>
<dbReference type="Gene3D" id="3.40.190.290">
    <property type="match status" value="1"/>
</dbReference>
<dbReference type="FunFam" id="1.10.10.10:FF:000001">
    <property type="entry name" value="LysR family transcriptional regulator"/>
    <property type="match status" value="1"/>
</dbReference>
<keyword evidence="4" id="KW-0804">Transcription</keyword>
<dbReference type="InterPro" id="IPR036388">
    <property type="entry name" value="WH-like_DNA-bd_sf"/>
</dbReference>
<dbReference type="CDD" id="cd05466">
    <property type="entry name" value="PBP2_LTTR_substrate"/>
    <property type="match status" value="1"/>
</dbReference>
<organism evidence="6 7">
    <name type="scientific">Geosporobacter ferrireducens</name>
    <dbReference type="NCBI Taxonomy" id="1424294"/>
    <lineage>
        <taxon>Bacteria</taxon>
        <taxon>Bacillati</taxon>
        <taxon>Bacillota</taxon>
        <taxon>Clostridia</taxon>
        <taxon>Peptostreptococcales</taxon>
        <taxon>Thermotaleaceae</taxon>
        <taxon>Geosporobacter</taxon>
    </lineage>
</organism>
<protein>
    <recommendedName>
        <fullName evidence="5">HTH lysR-type domain-containing protein</fullName>
    </recommendedName>
</protein>
<evidence type="ECO:0000256" key="1">
    <source>
        <dbReference type="ARBA" id="ARBA00009437"/>
    </source>
</evidence>
<dbReference type="RefSeq" id="WP_069975014.1">
    <property type="nucleotide sequence ID" value="NZ_CP017269.1"/>
</dbReference>
<dbReference type="AlphaFoldDB" id="A0A1D8GER3"/>
<dbReference type="GO" id="GO:0005829">
    <property type="term" value="C:cytosol"/>
    <property type="evidence" value="ECO:0007669"/>
    <property type="project" value="TreeGrafter"/>
</dbReference>
<gene>
    <name evidence="6" type="ORF">Gferi_07305</name>
</gene>
<dbReference type="GO" id="GO:0003700">
    <property type="term" value="F:DNA-binding transcription factor activity"/>
    <property type="evidence" value="ECO:0007669"/>
    <property type="project" value="InterPro"/>
</dbReference>
<comment type="similarity">
    <text evidence="1">Belongs to the LysR transcriptional regulatory family.</text>
</comment>
<evidence type="ECO:0000256" key="4">
    <source>
        <dbReference type="ARBA" id="ARBA00023163"/>
    </source>
</evidence>
<dbReference type="InterPro" id="IPR000847">
    <property type="entry name" value="LysR_HTH_N"/>
</dbReference>
<evidence type="ECO:0000259" key="5">
    <source>
        <dbReference type="PROSITE" id="PS50931"/>
    </source>
</evidence>
<dbReference type="SUPFAM" id="SSF46785">
    <property type="entry name" value="Winged helix' DNA-binding domain"/>
    <property type="match status" value="1"/>
</dbReference>
<dbReference type="Proteomes" id="UP000095743">
    <property type="component" value="Chromosome"/>
</dbReference>
<dbReference type="InterPro" id="IPR050950">
    <property type="entry name" value="HTH-type_LysR_regulators"/>
</dbReference>
<dbReference type="InterPro" id="IPR005119">
    <property type="entry name" value="LysR_subst-bd"/>
</dbReference>
<dbReference type="Pfam" id="PF03466">
    <property type="entry name" value="LysR_substrate"/>
    <property type="match status" value="1"/>
</dbReference>
<keyword evidence="3" id="KW-0238">DNA-binding</keyword>
<evidence type="ECO:0000313" key="7">
    <source>
        <dbReference type="Proteomes" id="UP000095743"/>
    </source>
</evidence>
<sequence length="304" mass="34456">MNFLQLEYFISIAKNKSFTEASNEVLLSQSSLSKHIAKLEKELGVKLFNRNTRNISLTLAGEELLQHAKILLDEYYNTLQKVQLYSNSHSINIGSIEHMSKVGLTTPIASFLDKFPSLDINIKQGDTICLMDMLISCKIDMAFIAHIIYPFLNSSNISNYSLENLNLFTLLEDEYYLIVNKNHKLASKTKIDWGELANEKLVILDNGYSLNTVIKTTLKYLNIPAKIAFESNQVDTILGLINENYGVSLLSKKVATGNDNLATLRINNPIRRNTAIVTHKDVRSSTIQKFIEHILSYYNNLETL</sequence>
<dbReference type="Gene3D" id="1.10.10.10">
    <property type="entry name" value="Winged helix-like DNA-binding domain superfamily/Winged helix DNA-binding domain"/>
    <property type="match status" value="1"/>
</dbReference>
<keyword evidence="2" id="KW-0805">Transcription regulation</keyword>
<dbReference type="Pfam" id="PF00126">
    <property type="entry name" value="HTH_1"/>
    <property type="match status" value="1"/>
</dbReference>
<evidence type="ECO:0000256" key="3">
    <source>
        <dbReference type="ARBA" id="ARBA00023125"/>
    </source>
</evidence>
<dbReference type="KEGG" id="gfe:Gferi_07305"/>
<feature type="domain" description="HTH lysR-type" evidence="5">
    <location>
        <begin position="1"/>
        <end position="58"/>
    </location>
</feature>
<dbReference type="PRINTS" id="PR00039">
    <property type="entry name" value="HTHLYSR"/>
</dbReference>
<dbReference type="EMBL" id="CP017269">
    <property type="protein sequence ID" value="AOT69396.1"/>
    <property type="molecule type" value="Genomic_DNA"/>
</dbReference>
<dbReference type="OrthoDB" id="1652954at2"/>
<keyword evidence="7" id="KW-1185">Reference proteome</keyword>
<accession>A0A1D8GER3</accession>
<evidence type="ECO:0000313" key="6">
    <source>
        <dbReference type="EMBL" id="AOT69396.1"/>
    </source>
</evidence>
<dbReference type="STRING" id="1424294.Gferi_07305"/>
<reference evidence="6 7" key="1">
    <citation type="submission" date="2016-09" db="EMBL/GenBank/DDBJ databases">
        <title>Genomic analysis reveals versatility of anaerobic energy metabolism of Geosporobacter ferrireducens IRF9 of phylum Firmicutes.</title>
        <authorList>
            <person name="Kim S.-J."/>
        </authorList>
    </citation>
    <scope>NUCLEOTIDE SEQUENCE [LARGE SCALE GENOMIC DNA]</scope>
    <source>
        <strain evidence="6 7">IRF9</strain>
    </source>
</reference>
<dbReference type="GO" id="GO:0003677">
    <property type="term" value="F:DNA binding"/>
    <property type="evidence" value="ECO:0007669"/>
    <property type="project" value="UniProtKB-KW"/>
</dbReference>